<dbReference type="Gene3D" id="3.30.70.20">
    <property type="match status" value="1"/>
</dbReference>
<comment type="caution">
    <text evidence="2">The sequence shown here is derived from an EMBL/GenBank/DDBJ whole genome shotgun (WGS) entry which is preliminary data.</text>
</comment>
<accession>A0A7C3QT31</accession>
<dbReference type="PROSITE" id="PS51379">
    <property type="entry name" value="4FE4S_FER_2"/>
    <property type="match status" value="1"/>
</dbReference>
<reference evidence="2" key="1">
    <citation type="journal article" date="2020" name="mSystems">
        <title>Genome- and Community-Level Interaction Insights into Carbon Utilization and Element Cycling Functions of Hydrothermarchaeota in Hydrothermal Sediment.</title>
        <authorList>
            <person name="Zhou Z."/>
            <person name="Liu Y."/>
            <person name="Xu W."/>
            <person name="Pan J."/>
            <person name="Luo Z.H."/>
            <person name="Li M."/>
        </authorList>
    </citation>
    <scope>NUCLEOTIDE SEQUENCE [LARGE SCALE GENOMIC DNA]</scope>
    <source>
        <strain evidence="2">SpSt-902</strain>
    </source>
</reference>
<sequence>MYLVAHVDTAVCSETACKLCTQFCPEANTILYDNDKKTAFIAVDRCKACEICVSICDNMAKHNAIKMIMITDIENAFELSKNGFRPAEWDHIPKPSVPGTHQS</sequence>
<feature type="domain" description="4Fe-4S ferredoxin-type" evidence="1">
    <location>
        <begin position="3"/>
        <end position="35"/>
    </location>
</feature>
<dbReference type="InterPro" id="IPR017896">
    <property type="entry name" value="4Fe4S_Fe-S-bd"/>
</dbReference>
<gene>
    <name evidence="2" type="ORF">ENX03_09855</name>
</gene>
<evidence type="ECO:0000259" key="1">
    <source>
        <dbReference type="PROSITE" id="PS51379"/>
    </source>
</evidence>
<keyword evidence="2" id="KW-0670">Pyruvate</keyword>
<evidence type="ECO:0000313" key="2">
    <source>
        <dbReference type="EMBL" id="HFT94210.1"/>
    </source>
</evidence>
<dbReference type="EMBL" id="DTMM01000214">
    <property type="protein sequence ID" value="HFT94210.1"/>
    <property type="molecule type" value="Genomic_DNA"/>
</dbReference>
<organism evidence="2">
    <name type="scientific">Leptospirillum ferriphilum</name>
    <dbReference type="NCBI Taxonomy" id="178606"/>
    <lineage>
        <taxon>Bacteria</taxon>
        <taxon>Pseudomonadati</taxon>
        <taxon>Nitrospirota</taxon>
        <taxon>Nitrospiria</taxon>
        <taxon>Nitrospirales</taxon>
        <taxon>Nitrospiraceae</taxon>
        <taxon>Leptospirillum</taxon>
    </lineage>
</organism>
<proteinExistence type="predicted"/>
<protein>
    <submittedName>
        <fullName evidence="2">Pyruvate ferredoxin oxidoreductase</fullName>
    </submittedName>
</protein>
<dbReference type="SUPFAM" id="SSF54862">
    <property type="entry name" value="4Fe-4S ferredoxins"/>
    <property type="match status" value="1"/>
</dbReference>
<dbReference type="Pfam" id="PF13237">
    <property type="entry name" value="Fer4_10"/>
    <property type="match status" value="1"/>
</dbReference>
<dbReference type="AlphaFoldDB" id="A0A7C3QT31"/>
<name>A0A7C3QT31_9BACT</name>